<feature type="region of interest" description="Disordered" evidence="1">
    <location>
        <begin position="202"/>
        <end position="230"/>
    </location>
</feature>
<evidence type="ECO:0000313" key="3">
    <source>
        <dbReference type="EMBL" id="CAG9835992.1"/>
    </source>
</evidence>
<feature type="region of interest" description="Disordered" evidence="1">
    <location>
        <begin position="253"/>
        <end position="288"/>
    </location>
</feature>
<accession>A0A9N9T5P6</accession>
<proteinExistence type="predicted"/>
<dbReference type="Pfam" id="PF10545">
    <property type="entry name" value="MADF_DNA_bdg"/>
    <property type="match status" value="1"/>
</dbReference>
<dbReference type="InterPro" id="IPR006578">
    <property type="entry name" value="MADF-dom"/>
</dbReference>
<dbReference type="OrthoDB" id="5984255at2759"/>
<protein>
    <recommendedName>
        <fullName evidence="2">MADF domain-containing protein</fullName>
    </recommendedName>
</protein>
<reference evidence="3" key="1">
    <citation type="submission" date="2022-01" db="EMBL/GenBank/DDBJ databases">
        <authorList>
            <person name="King R."/>
        </authorList>
    </citation>
    <scope>NUCLEOTIDE SEQUENCE</scope>
</reference>
<feature type="region of interest" description="Disordered" evidence="1">
    <location>
        <begin position="370"/>
        <end position="406"/>
    </location>
</feature>
<dbReference type="AlphaFoldDB" id="A0A9N9T5P6"/>
<dbReference type="EMBL" id="OU898281">
    <property type="protein sequence ID" value="CAG9835992.1"/>
    <property type="molecule type" value="Genomic_DNA"/>
</dbReference>
<dbReference type="Proteomes" id="UP001153709">
    <property type="component" value="Chromosome 6"/>
</dbReference>
<sequence>MEIYEGMDTDVDRDVFFETLQALIATKREDNCFYFSKERYSKTISEVISAKTKCSTPLDYRRLKRFDVLKVDDEEKLIVPLKPGETNAQYYVINDELFTILSETHTRIGHGGRTRMLKELQVKYKNVTHEVVMLYLNLCKYCRMKNNVLIRDESVKTKWKTLRDGYNKYKKQVKRDISHGKKSHQYIWSSQLSFLDDVNASHATTSSNTSSENKPLQSSREPTPSLESNDSHSFVELQSFNLPEEETPLQSFNLPQEEKSPSSVDIAASTSQAPVETKQPNRKKRPIQGDVDKVLDYLHDKKKIKQDGIDHLFLSYADTFRKLPPRHQIHIKLELAKLFADAELECLEETEEPEETEDVKPSFIEISSPCHPTISSSSVNPSQQQSEQHNLFQEVDQPEYYLPDNC</sequence>
<gene>
    <name evidence="3" type="ORF">DIABBA_LOCUS9126</name>
</gene>
<organism evidence="3 4">
    <name type="scientific">Diabrotica balteata</name>
    <name type="common">Banded cucumber beetle</name>
    <dbReference type="NCBI Taxonomy" id="107213"/>
    <lineage>
        <taxon>Eukaryota</taxon>
        <taxon>Metazoa</taxon>
        <taxon>Ecdysozoa</taxon>
        <taxon>Arthropoda</taxon>
        <taxon>Hexapoda</taxon>
        <taxon>Insecta</taxon>
        <taxon>Pterygota</taxon>
        <taxon>Neoptera</taxon>
        <taxon>Endopterygota</taxon>
        <taxon>Coleoptera</taxon>
        <taxon>Polyphaga</taxon>
        <taxon>Cucujiformia</taxon>
        <taxon>Chrysomeloidea</taxon>
        <taxon>Chrysomelidae</taxon>
        <taxon>Galerucinae</taxon>
        <taxon>Diabroticina</taxon>
        <taxon>Diabroticites</taxon>
        <taxon>Diabrotica</taxon>
    </lineage>
</organism>
<feature type="compositionally biased region" description="Low complexity" evidence="1">
    <location>
        <begin position="202"/>
        <end position="211"/>
    </location>
</feature>
<evidence type="ECO:0000259" key="2">
    <source>
        <dbReference type="Pfam" id="PF10545"/>
    </source>
</evidence>
<feature type="compositionally biased region" description="Low complexity" evidence="1">
    <location>
        <begin position="370"/>
        <end position="388"/>
    </location>
</feature>
<keyword evidence="4" id="KW-1185">Reference proteome</keyword>
<name>A0A9N9T5P6_DIABA</name>
<evidence type="ECO:0000256" key="1">
    <source>
        <dbReference type="SAM" id="MobiDB-lite"/>
    </source>
</evidence>
<evidence type="ECO:0000313" key="4">
    <source>
        <dbReference type="Proteomes" id="UP001153709"/>
    </source>
</evidence>
<feature type="compositionally biased region" description="Polar residues" evidence="1">
    <location>
        <begin position="212"/>
        <end position="230"/>
    </location>
</feature>
<feature type="domain" description="MADF" evidence="2">
    <location>
        <begin position="151"/>
        <end position="195"/>
    </location>
</feature>